<dbReference type="Gene3D" id="3.30.2160.10">
    <property type="entry name" value="Hect, E3 ligase catalytic domain"/>
    <property type="match status" value="1"/>
</dbReference>
<evidence type="ECO:0000256" key="9">
    <source>
        <dbReference type="SAM" id="MobiDB-lite"/>
    </source>
</evidence>
<dbReference type="InterPro" id="IPR000569">
    <property type="entry name" value="HECT_dom"/>
</dbReference>
<evidence type="ECO:0000259" key="10">
    <source>
        <dbReference type="PROSITE" id="PS50237"/>
    </source>
</evidence>
<feature type="compositionally biased region" description="Polar residues" evidence="9">
    <location>
        <begin position="231"/>
        <end position="242"/>
    </location>
</feature>
<dbReference type="FunFam" id="3.90.1750.10:FF:000003">
    <property type="entry name" value="E3 ubiquitin-protein ligase UPL1"/>
    <property type="match status" value="1"/>
</dbReference>
<dbReference type="EC" id="2.3.2.26" evidence="3"/>
<comment type="catalytic activity">
    <reaction evidence="1">
        <text>S-ubiquitinyl-[E2 ubiquitin-conjugating enzyme]-L-cysteine + [acceptor protein]-L-lysine = [E2 ubiquitin-conjugating enzyme]-L-cysteine + N(6)-ubiquitinyl-[acceptor protein]-L-lysine.</text>
        <dbReference type="EC" id="2.3.2.26"/>
    </reaction>
</comment>
<protein>
    <recommendedName>
        <fullName evidence="3">HECT-type E3 ubiquitin transferase</fullName>
        <ecNumber evidence="3">2.3.2.26</ecNumber>
    </recommendedName>
</protein>
<keyword evidence="4" id="KW-0808">Transferase</keyword>
<dbReference type="Pfam" id="PF00632">
    <property type="entry name" value="HECT"/>
    <property type="match status" value="1"/>
</dbReference>
<sequence>MFVASPQLLSGLVQVLEWQDCSESTRHHAVNIMRSVCSFCSPDTQTTLLADLLQSTQRVAAAVVNHLQKCEDDQVNQVSVGGAAATDAEAVAFRSEGRPAEAPNNKLGILLHRLIQSYAAVTSNSKQAAVAARGKATTLDPLWHAINGYLLRMNTQLEAFKDPKAASSVTFPPIVLPLVESFFMFHSIHSDLANDPPSFADPEPTNPTAEPQQPEAAKANDESGGPAATAEPSSPVSGGKDSTVSMQFIEKNRRLLNVLVSSNISLLGTSLALLMKYPRYVDFENKRLWFREQIRREQESQGYGHSCRIHVRRANVFQDSFFNLNSRQAEELKGRLRVVFKREEGVDAGGLTREWFLVLSKEMFDPNYALFIPSAEGMTYQPNGLSSINSVHLNYFKFVGRVVGMALFHDAHLDCYFTRSFYKHMLGITPTYHDIESISPDYYKQLVWALENDVDDLEFTFSTEADDLGKREVIDLKPDGRNVPVTNENKQEFVTLITDYKMTKAIKDQIDAFLGGFYEIVPRRLISIFNEHELELLISGMPDVNIEDLKANTEYVGYTSASAVIIWFWQVIDAMNREEKSMLVQFITGSSKVPLGGFKDLQGMHGTQKFNIHRTADTSRLPSAHTCFNQLDLPEYNTFDQLKDMLMKAVTMGHLGFGFV</sequence>
<evidence type="ECO:0000256" key="7">
    <source>
        <dbReference type="PIRSR" id="PIRSR001569-1"/>
    </source>
</evidence>
<dbReference type="GO" id="GO:0005737">
    <property type="term" value="C:cytoplasm"/>
    <property type="evidence" value="ECO:0007669"/>
    <property type="project" value="TreeGrafter"/>
</dbReference>
<dbReference type="PROSITE" id="PS50237">
    <property type="entry name" value="HECT"/>
    <property type="match status" value="1"/>
</dbReference>
<comment type="pathway">
    <text evidence="2">Protein modification; protein ubiquitination.</text>
</comment>
<accession>A0A7S4D375</accession>
<dbReference type="SUPFAM" id="SSF56204">
    <property type="entry name" value="Hect, E3 ligase catalytic domain"/>
    <property type="match status" value="1"/>
</dbReference>
<dbReference type="AlphaFoldDB" id="A0A7S4D375"/>
<dbReference type="PANTHER" id="PTHR11254:SF67">
    <property type="entry name" value="E3 UBIQUITIN-PROTEIN LIGASE HUWE1"/>
    <property type="match status" value="1"/>
</dbReference>
<dbReference type="GO" id="GO:0061630">
    <property type="term" value="F:ubiquitin protein ligase activity"/>
    <property type="evidence" value="ECO:0007669"/>
    <property type="project" value="UniProtKB-EC"/>
</dbReference>
<name>A0A7S4D375_9EUGL</name>
<dbReference type="GO" id="GO:0000209">
    <property type="term" value="P:protein polyubiquitination"/>
    <property type="evidence" value="ECO:0007669"/>
    <property type="project" value="TreeGrafter"/>
</dbReference>
<evidence type="ECO:0000256" key="6">
    <source>
        <dbReference type="ARBA" id="ARBA00034494"/>
    </source>
</evidence>
<organism evidence="11">
    <name type="scientific">Eutreptiella gymnastica</name>
    <dbReference type="NCBI Taxonomy" id="73025"/>
    <lineage>
        <taxon>Eukaryota</taxon>
        <taxon>Discoba</taxon>
        <taxon>Euglenozoa</taxon>
        <taxon>Euglenida</taxon>
        <taxon>Spirocuta</taxon>
        <taxon>Euglenophyceae</taxon>
        <taxon>Eutreptiales</taxon>
        <taxon>Eutreptiaceae</taxon>
        <taxon>Eutreptiella</taxon>
    </lineage>
</organism>
<dbReference type="GO" id="GO:0006511">
    <property type="term" value="P:ubiquitin-dependent protein catabolic process"/>
    <property type="evidence" value="ECO:0007669"/>
    <property type="project" value="InterPro"/>
</dbReference>
<feature type="region of interest" description="Disordered" evidence="9">
    <location>
        <begin position="194"/>
        <end position="242"/>
    </location>
</feature>
<feature type="domain" description="HECT" evidence="10">
    <location>
        <begin position="328"/>
        <end position="660"/>
    </location>
</feature>
<dbReference type="Gene3D" id="3.30.2410.10">
    <property type="entry name" value="Hect, E3 ligase catalytic domain"/>
    <property type="match status" value="1"/>
</dbReference>
<reference evidence="11" key="1">
    <citation type="submission" date="2021-01" db="EMBL/GenBank/DDBJ databases">
        <authorList>
            <person name="Corre E."/>
            <person name="Pelletier E."/>
            <person name="Niang G."/>
            <person name="Scheremetjew M."/>
            <person name="Finn R."/>
            <person name="Kale V."/>
            <person name="Holt S."/>
            <person name="Cochrane G."/>
            <person name="Meng A."/>
            <person name="Brown T."/>
            <person name="Cohen L."/>
        </authorList>
    </citation>
    <scope>NUCLEOTIDE SEQUENCE</scope>
    <source>
        <strain evidence="11">CCMP1594</strain>
    </source>
</reference>
<dbReference type="Gene3D" id="3.90.1750.10">
    <property type="entry name" value="Hect, E3 ligase catalytic domains"/>
    <property type="match status" value="1"/>
</dbReference>
<evidence type="ECO:0000256" key="1">
    <source>
        <dbReference type="ARBA" id="ARBA00000885"/>
    </source>
</evidence>
<gene>
    <name evidence="11" type="ORF">EGYM00163_LOCUS25792</name>
</gene>
<proteinExistence type="inferred from homology"/>
<dbReference type="FunFam" id="3.30.2160.10:FF:000001">
    <property type="entry name" value="E3 ubiquitin-protein ligase NEDD4-like"/>
    <property type="match status" value="1"/>
</dbReference>
<dbReference type="PANTHER" id="PTHR11254">
    <property type="entry name" value="HECT DOMAIN UBIQUITIN-PROTEIN LIGASE"/>
    <property type="match status" value="1"/>
</dbReference>
<evidence type="ECO:0000256" key="2">
    <source>
        <dbReference type="ARBA" id="ARBA00004906"/>
    </source>
</evidence>
<feature type="active site" description="Glycyl thioester intermediate" evidence="7 8">
    <location>
        <position position="627"/>
    </location>
</feature>
<evidence type="ECO:0000313" key="11">
    <source>
        <dbReference type="EMBL" id="CAE0814636.1"/>
    </source>
</evidence>
<dbReference type="FunFam" id="3.30.2410.10:FF:000009">
    <property type="entry name" value="Probable E3 ubiquitin-protein ligase HECTD2"/>
    <property type="match status" value="1"/>
</dbReference>
<dbReference type="InterPro" id="IPR050409">
    <property type="entry name" value="E3_ubiq-protein_ligase"/>
</dbReference>
<evidence type="ECO:0000256" key="3">
    <source>
        <dbReference type="ARBA" id="ARBA00012485"/>
    </source>
</evidence>
<dbReference type="InterPro" id="IPR035983">
    <property type="entry name" value="Hect_E3_ubiquitin_ligase"/>
</dbReference>
<evidence type="ECO:0000256" key="8">
    <source>
        <dbReference type="PROSITE-ProRule" id="PRU00104"/>
    </source>
</evidence>
<dbReference type="SMART" id="SM00119">
    <property type="entry name" value="HECTc"/>
    <property type="match status" value="1"/>
</dbReference>
<dbReference type="CDD" id="cd00078">
    <property type="entry name" value="HECTc"/>
    <property type="match status" value="1"/>
</dbReference>
<dbReference type="EMBL" id="HBJA01073506">
    <property type="protein sequence ID" value="CAE0814636.1"/>
    <property type="molecule type" value="Transcribed_RNA"/>
</dbReference>
<evidence type="ECO:0000256" key="4">
    <source>
        <dbReference type="ARBA" id="ARBA00022679"/>
    </source>
</evidence>
<comment type="similarity">
    <text evidence="6">Belongs to the UPL family. TOM1/PTR1 subfamily.</text>
</comment>
<evidence type="ECO:0000256" key="5">
    <source>
        <dbReference type="ARBA" id="ARBA00022786"/>
    </source>
</evidence>
<keyword evidence="5 8" id="KW-0833">Ubl conjugation pathway</keyword>